<evidence type="ECO:0000256" key="4">
    <source>
        <dbReference type="ARBA" id="ARBA00022679"/>
    </source>
</evidence>
<evidence type="ECO:0000259" key="10">
    <source>
        <dbReference type="PROSITE" id="PS50109"/>
    </source>
</evidence>
<dbReference type="EC" id="2.7.13.3" evidence="2"/>
<dbReference type="CDD" id="cd00075">
    <property type="entry name" value="HATPase"/>
    <property type="match status" value="1"/>
</dbReference>
<keyword evidence="9" id="KW-1133">Transmembrane helix</keyword>
<dbReference type="SUPFAM" id="SSF47384">
    <property type="entry name" value="Homodimeric domain of signal transducing histidine kinase"/>
    <property type="match status" value="1"/>
</dbReference>
<organism evidence="11 12">
    <name type="scientific">Pseudozobellia thermophila</name>
    <dbReference type="NCBI Taxonomy" id="192903"/>
    <lineage>
        <taxon>Bacteria</taxon>
        <taxon>Pseudomonadati</taxon>
        <taxon>Bacteroidota</taxon>
        <taxon>Flavobacteriia</taxon>
        <taxon>Flavobacteriales</taxon>
        <taxon>Flavobacteriaceae</taxon>
        <taxon>Pseudozobellia</taxon>
    </lineage>
</organism>
<comment type="catalytic activity">
    <reaction evidence="1">
        <text>ATP + protein L-histidine = ADP + protein N-phospho-L-histidine.</text>
        <dbReference type="EC" id="2.7.13.3"/>
    </reaction>
</comment>
<dbReference type="GO" id="GO:0005524">
    <property type="term" value="F:ATP binding"/>
    <property type="evidence" value="ECO:0007669"/>
    <property type="project" value="UniProtKB-KW"/>
</dbReference>
<dbReference type="PANTHER" id="PTHR43065:SF10">
    <property type="entry name" value="PEROXIDE STRESS-ACTIVATED HISTIDINE KINASE MAK3"/>
    <property type="match status" value="1"/>
</dbReference>
<evidence type="ECO:0000256" key="8">
    <source>
        <dbReference type="ARBA" id="ARBA00023012"/>
    </source>
</evidence>
<keyword evidence="9" id="KW-0472">Membrane</keyword>
<dbReference type="InterPro" id="IPR036097">
    <property type="entry name" value="HisK_dim/P_sf"/>
</dbReference>
<dbReference type="Pfam" id="PF00512">
    <property type="entry name" value="HisKA"/>
    <property type="match status" value="1"/>
</dbReference>
<dbReference type="Gene3D" id="6.10.340.10">
    <property type="match status" value="1"/>
</dbReference>
<sequence length="490" mass="56208">MANPGLLLTELSLRSRIFISMILLVVIASILIAGITIYQYHEQAKDYHKARLERKEEQVKQSVEYVLRETTYPVTTENLPHIFQMEIYRIANVQNQRLNIYDLEGQLLKSSRPKFEQDSVSNCLDPYILNSLEASPTKRFVDEKVVAGDNYRASYTYINDHKFKPIGILNLPYYEDDSMSNMELREFLTRLAGVYVLMLFIAIGLAYFISTYITRSLQTVSDMLGKTHLHRRNEKIYINNPSLEIKKLVTSYNAMIDELEQSAVKLARSEREQAWREMAKQVAHEIKNPLTPMRLSVQSFERKFDPTDPDIEHKVKEFSKTLIQQIDTMSSIASAFSNFAEMPAQQNETLNVVKIVKLALDIFNEEYIHFISEEEEIIAKMDRTQLIRVVTNLVKNAIQAVPEVESPRILVSVASENQYVKICVADNGIGIEDQYRDKIFEPKFTTKSSGMGLGLGMVKNIVETYQGSIEFTSQPKKGTVFTVKLPKAKP</sequence>
<dbReference type="Pfam" id="PF02518">
    <property type="entry name" value="HATPase_c"/>
    <property type="match status" value="1"/>
</dbReference>
<dbReference type="Proteomes" id="UP000184543">
    <property type="component" value="Unassembled WGS sequence"/>
</dbReference>
<evidence type="ECO:0000313" key="11">
    <source>
        <dbReference type="EMBL" id="SHI54062.1"/>
    </source>
</evidence>
<gene>
    <name evidence="11" type="ORF">SAMN04488513_101586</name>
</gene>
<keyword evidence="6 11" id="KW-0418">Kinase</keyword>
<dbReference type="SMART" id="SM00387">
    <property type="entry name" value="HATPase_c"/>
    <property type="match status" value="1"/>
</dbReference>
<dbReference type="InterPro" id="IPR003594">
    <property type="entry name" value="HATPase_dom"/>
</dbReference>
<dbReference type="InterPro" id="IPR005467">
    <property type="entry name" value="His_kinase_dom"/>
</dbReference>
<dbReference type="PANTHER" id="PTHR43065">
    <property type="entry name" value="SENSOR HISTIDINE KINASE"/>
    <property type="match status" value="1"/>
</dbReference>
<evidence type="ECO:0000256" key="3">
    <source>
        <dbReference type="ARBA" id="ARBA00022553"/>
    </source>
</evidence>
<keyword evidence="3" id="KW-0597">Phosphoprotein</keyword>
<keyword evidence="8" id="KW-0902">Two-component regulatory system</keyword>
<dbReference type="GO" id="GO:0000155">
    <property type="term" value="F:phosphorelay sensor kinase activity"/>
    <property type="evidence" value="ECO:0007669"/>
    <property type="project" value="InterPro"/>
</dbReference>
<evidence type="ECO:0000256" key="2">
    <source>
        <dbReference type="ARBA" id="ARBA00012438"/>
    </source>
</evidence>
<keyword evidence="7" id="KW-0067">ATP-binding</keyword>
<reference evidence="12" key="1">
    <citation type="submission" date="2016-11" db="EMBL/GenBank/DDBJ databases">
        <authorList>
            <person name="Varghese N."/>
            <person name="Submissions S."/>
        </authorList>
    </citation>
    <scope>NUCLEOTIDE SEQUENCE [LARGE SCALE GENOMIC DNA]</scope>
    <source>
        <strain evidence="12">DSM 19858</strain>
    </source>
</reference>
<keyword evidence="4" id="KW-0808">Transferase</keyword>
<dbReference type="EMBL" id="FQYU01000001">
    <property type="protein sequence ID" value="SHI54062.1"/>
    <property type="molecule type" value="Genomic_DNA"/>
</dbReference>
<accession>A0A1M6BZA2</accession>
<evidence type="ECO:0000256" key="1">
    <source>
        <dbReference type="ARBA" id="ARBA00000085"/>
    </source>
</evidence>
<dbReference type="SMART" id="SM00388">
    <property type="entry name" value="HisKA"/>
    <property type="match status" value="1"/>
</dbReference>
<dbReference type="STRING" id="192903.SAMN04488513_101586"/>
<dbReference type="Gene3D" id="3.30.565.10">
    <property type="entry name" value="Histidine kinase-like ATPase, C-terminal domain"/>
    <property type="match status" value="1"/>
</dbReference>
<dbReference type="CDD" id="cd00082">
    <property type="entry name" value="HisKA"/>
    <property type="match status" value="1"/>
</dbReference>
<proteinExistence type="predicted"/>
<keyword evidence="5" id="KW-0547">Nucleotide-binding</keyword>
<dbReference type="PROSITE" id="PS50109">
    <property type="entry name" value="HIS_KIN"/>
    <property type="match status" value="1"/>
</dbReference>
<keyword evidence="12" id="KW-1185">Reference proteome</keyword>
<evidence type="ECO:0000256" key="9">
    <source>
        <dbReference type="SAM" id="Phobius"/>
    </source>
</evidence>
<feature type="domain" description="Histidine kinase" evidence="10">
    <location>
        <begin position="281"/>
        <end position="489"/>
    </location>
</feature>
<name>A0A1M6BZA2_9FLAO</name>
<dbReference type="InterPro" id="IPR036890">
    <property type="entry name" value="HATPase_C_sf"/>
</dbReference>
<dbReference type="Gene3D" id="1.10.287.130">
    <property type="match status" value="1"/>
</dbReference>
<protein>
    <recommendedName>
        <fullName evidence="2">histidine kinase</fullName>
        <ecNumber evidence="2">2.7.13.3</ecNumber>
    </recommendedName>
</protein>
<evidence type="ECO:0000256" key="5">
    <source>
        <dbReference type="ARBA" id="ARBA00022741"/>
    </source>
</evidence>
<dbReference type="InterPro" id="IPR003661">
    <property type="entry name" value="HisK_dim/P_dom"/>
</dbReference>
<feature type="transmembrane region" description="Helical" evidence="9">
    <location>
        <begin position="187"/>
        <end position="209"/>
    </location>
</feature>
<dbReference type="PRINTS" id="PR00344">
    <property type="entry name" value="BCTRLSENSOR"/>
</dbReference>
<evidence type="ECO:0000256" key="6">
    <source>
        <dbReference type="ARBA" id="ARBA00022777"/>
    </source>
</evidence>
<evidence type="ECO:0000256" key="7">
    <source>
        <dbReference type="ARBA" id="ARBA00022840"/>
    </source>
</evidence>
<dbReference type="InterPro" id="IPR004358">
    <property type="entry name" value="Sig_transdc_His_kin-like_C"/>
</dbReference>
<dbReference type="SUPFAM" id="SSF55874">
    <property type="entry name" value="ATPase domain of HSP90 chaperone/DNA topoisomerase II/histidine kinase"/>
    <property type="match status" value="1"/>
</dbReference>
<evidence type="ECO:0000313" key="12">
    <source>
        <dbReference type="Proteomes" id="UP000184543"/>
    </source>
</evidence>
<dbReference type="AlphaFoldDB" id="A0A1M6BZA2"/>
<keyword evidence="9" id="KW-0812">Transmembrane</keyword>
<feature type="transmembrane region" description="Helical" evidence="9">
    <location>
        <begin position="17"/>
        <end position="38"/>
    </location>
</feature>